<keyword evidence="1" id="KW-0472">Membrane</keyword>
<reference evidence="2" key="1">
    <citation type="journal article" date="2011" name="Nat. Biotechnol.">
        <title>Genome sequencing and comparison of two nonhuman primate animal models, the cynomolgus and Chinese rhesus macaques.</title>
        <authorList>
            <person name="Yan G."/>
            <person name="Zhang G."/>
            <person name="Fang X."/>
            <person name="Zhang Y."/>
            <person name="Li C."/>
            <person name="Ling F."/>
            <person name="Cooper D.N."/>
            <person name="Li Q."/>
            <person name="Li Y."/>
            <person name="van Gool A.J."/>
            <person name="Du H."/>
            <person name="Chen J."/>
            <person name="Chen R."/>
            <person name="Zhang P."/>
            <person name="Huang Z."/>
            <person name="Thompson J.R."/>
            <person name="Meng Y."/>
            <person name="Bai Y."/>
            <person name="Wang J."/>
            <person name="Zhuo M."/>
            <person name="Wang T."/>
            <person name="Huang Y."/>
            <person name="Wei L."/>
            <person name="Li J."/>
            <person name="Wang Z."/>
            <person name="Hu H."/>
            <person name="Yang P."/>
            <person name="Le L."/>
            <person name="Stenson P.D."/>
            <person name="Li B."/>
            <person name="Liu X."/>
            <person name="Ball E.V."/>
            <person name="An N."/>
            <person name="Huang Q."/>
            <person name="Zhang Y."/>
            <person name="Fan W."/>
            <person name="Zhang X."/>
            <person name="Li Y."/>
            <person name="Wang W."/>
            <person name="Katze M.G."/>
            <person name="Su B."/>
            <person name="Nielsen R."/>
            <person name="Yang H."/>
            <person name="Wang J."/>
            <person name="Wang X."/>
            <person name="Wang J."/>
        </authorList>
    </citation>
    <scope>NUCLEOTIDE SEQUENCE [LARGE SCALE GENOMIC DNA]</scope>
    <source>
        <strain evidence="2">CR-5</strain>
    </source>
</reference>
<proteinExistence type="predicted"/>
<gene>
    <name evidence="2" type="ORF">EGK_02408</name>
</gene>
<dbReference type="HOGENOM" id="CLU_3031749_0_0_1"/>
<dbReference type="EMBL" id="CM001262">
    <property type="protein sequence ID" value="EHH19696.1"/>
    <property type="molecule type" value="Genomic_DNA"/>
</dbReference>
<dbReference type="AlphaFoldDB" id="F6RF89"/>
<keyword evidence="1" id="KW-0812">Transmembrane</keyword>
<dbReference type="Proteomes" id="UP000013456">
    <property type="component" value="Chromosome 10"/>
</dbReference>
<feature type="transmembrane region" description="Helical" evidence="1">
    <location>
        <begin position="21"/>
        <end position="40"/>
    </location>
</feature>
<name>F6RF89_MACMU</name>
<evidence type="ECO:0000313" key="2">
    <source>
        <dbReference type="EMBL" id="EHH19696.1"/>
    </source>
</evidence>
<accession>F6RF89</accession>
<sequence length="55" mass="6342">MESPKCLYSCVTVNMAFGTKFSQISFIILFKVFLFPRITISKKTELVTLSNYLNK</sequence>
<organism evidence="2">
    <name type="scientific">Macaca mulatta</name>
    <name type="common">Rhesus macaque</name>
    <dbReference type="NCBI Taxonomy" id="9544"/>
    <lineage>
        <taxon>Eukaryota</taxon>
        <taxon>Metazoa</taxon>
        <taxon>Chordata</taxon>
        <taxon>Craniata</taxon>
        <taxon>Vertebrata</taxon>
        <taxon>Euteleostomi</taxon>
        <taxon>Mammalia</taxon>
        <taxon>Eutheria</taxon>
        <taxon>Euarchontoglires</taxon>
        <taxon>Primates</taxon>
        <taxon>Haplorrhini</taxon>
        <taxon>Catarrhini</taxon>
        <taxon>Cercopithecidae</taxon>
        <taxon>Cercopithecinae</taxon>
        <taxon>Macaca</taxon>
    </lineage>
</organism>
<protein>
    <submittedName>
        <fullName evidence="2">Uncharacterized protein</fullName>
    </submittedName>
</protein>
<keyword evidence="1" id="KW-1133">Transmembrane helix</keyword>
<evidence type="ECO:0000256" key="1">
    <source>
        <dbReference type="SAM" id="Phobius"/>
    </source>
</evidence>